<dbReference type="OrthoDB" id="4419620at2"/>
<dbReference type="InterPro" id="IPR001387">
    <property type="entry name" value="Cro/C1-type_HTH"/>
</dbReference>
<dbReference type="GO" id="GO:0003677">
    <property type="term" value="F:DNA binding"/>
    <property type="evidence" value="ECO:0007669"/>
    <property type="project" value="InterPro"/>
</dbReference>
<dbReference type="SUPFAM" id="SSF47413">
    <property type="entry name" value="lambda repressor-like DNA-binding domains"/>
    <property type="match status" value="1"/>
</dbReference>
<dbReference type="Proteomes" id="UP000325684">
    <property type="component" value="Unassembled WGS sequence"/>
</dbReference>
<comment type="caution">
    <text evidence="3">The sequence shown here is derived from an EMBL/GenBank/DDBJ whole genome shotgun (WGS) entry which is preliminary data.</text>
</comment>
<evidence type="ECO:0000313" key="4">
    <source>
        <dbReference type="Proteomes" id="UP000325684"/>
    </source>
</evidence>
<evidence type="ECO:0000256" key="1">
    <source>
        <dbReference type="SAM" id="MobiDB-lite"/>
    </source>
</evidence>
<name>A0A5N3PB91_9HYPH</name>
<gene>
    <name evidence="3" type="ORF">FEZ63_11065</name>
</gene>
<evidence type="ECO:0000313" key="3">
    <source>
        <dbReference type="EMBL" id="KAB0266970.1"/>
    </source>
</evidence>
<feature type="region of interest" description="Disordered" evidence="1">
    <location>
        <begin position="93"/>
        <end position="122"/>
    </location>
</feature>
<proteinExistence type="predicted"/>
<dbReference type="EMBL" id="VCMV01000014">
    <property type="protein sequence ID" value="KAB0266970.1"/>
    <property type="molecule type" value="Genomic_DNA"/>
</dbReference>
<dbReference type="PROSITE" id="PS50943">
    <property type="entry name" value="HTH_CROC1"/>
    <property type="match status" value="1"/>
</dbReference>
<sequence>MLAPVSFFDTKSVRDGDRAVLNQKVSVRQLKAARALLGWSQADLARSSGVSEPTIKRLEAGDGALGGRSDTGDKLQDALQRAGIVFFFENEASQRGGPGVRVKSSHTDEGLRPEQLTSENDG</sequence>
<reference evidence="3 4" key="1">
    <citation type="journal article" date="2019" name="Microorganisms">
        <title>Genome Insights into the Novel Species Microvirga brassicacearum, a Rapeseed Endophyte with Biotechnological Potential.</title>
        <authorList>
            <person name="Jimenez-Gomez A."/>
            <person name="Saati-Santamaria Z."/>
            <person name="Igual J.M."/>
            <person name="Rivas R."/>
            <person name="Mateos P.F."/>
            <person name="Garcia-Fraile P."/>
        </authorList>
    </citation>
    <scope>NUCLEOTIDE SEQUENCE [LARGE SCALE GENOMIC DNA]</scope>
    <source>
        <strain evidence="3 4">CDVBN77</strain>
    </source>
</reference>
<evidence type="ECO:0000259" key="2">
    <source>
        <dbReference type="PROSITE" id="PS50943"/>
    </source>
</evidence>
<dbReference type="CDD" id="cd00093">
    <property type="entry name" value="HTH_XRE"/>
    <property type="match status" value="1"/>
</dbReference>
<dbReference type="Gene3D" id="1.10.260.40">
    <property type="entry name" value="lambda repressor-like DNA-binding domains"/>
    <property type="match status" value="1"/>
</dbReference>
<organism evidence="3 4">
    <name type="scientific">Microvirga brassicacearum</name>
    <dbReference type="NCBI Taxonomy" id="2580413"/>
    <lineage>
        <taxon>Bacteria</taxon>
        <taxon>Pseudomonadati</taxon>
        <taxon>Pseudomonadota</taxon>
        <taxon>Alphaproteobacteria</taxon>
        <taxon>Hyphomicrobiales</taxon>
        <taxon>Methylobacteriaceae</taxon>
        <taxon>Microvirga</taxon>
    </lineage>
</organism>
<protein>
    <submittedName>
        <fullName evidence="3">Helix-turn-helix domain-containing protein</fullName>
    </submittedName>
</protein>
<keyword evidence="4" id="KW-1185">Reference proteome</keyword>
<dbReference type="InterPro" id="IPR010982">
    <property type="entry name" value="Lambda_DNA-bd_dom_sf"/>
</dbReference>
<accession>A0A5N3PB91</accession>
<dbReference type="SMART" id="SM00530">
    <property type="entry name" value="HTH_XRE"/>
    <property type="match status" value="1"/>
</dbReference>
<feature type="domain" description="HTH cro/C1-type" evidence="2">
    <location>
        <begin position="30"/>
        <end position="61"/>
    </location>
</feature>
<dbReference type="AlphaFoldDB" id="A0A5N3PB91"/>
<dbReference type="Pfam" id="PF01381">
    <property type="entry name" value="HTH_3"/>
    <property type="match status" value="1"/>
</dbReference>